<dbReference type="SUPFAM" id="SSF51556">
    <property type="entry name" value="Metallo-dependent hydrolases"/>
    <property type="match status" value="1"/>
</dbReference>
<feature type="domain" description="Amidohydrolase-related" evidence="2">
    <location>
        <begin position="51"/>
        <end position="397"/>
    </location>
</feature>
<name>Q97BE1_THEVO</name>
<dbReference type="eggNOG" id="arCOG00695">
    <property type="taxonomic scope" value="Archaea"/>
</dbReference>
<dbReference type="PhylomeDB" id="Q97BE1"/>
<dbReference type="InterPro" id="IPR032466">
    <property type="entry name" value="Metal_Hydrolase"/>
</dbReference>
<dbReference type="PANTHER" id="PTHR43794:SF11">
    <property type="entry name" value="AMIDOHYDROLASE-RELATED DOMAIN-CONTAINING PROTEIN"/>
    <property type="match status" value="1"/>
</dbReference>
<dbReference type="InterPro" id="IPR006680">
    <property type="entry name" value="Amidohydro-rel"/>
</dbReference>
<dbReference type="OrthoDB" id="372084at2157"/>
<dbReference type="GeneID" id="1441031"/>
<reference evidence="3 4" key="2">
    <citation type="journal article" date="2000" name="Proc. Natl. Acad. Sci. U.S.A.">
        <title>Archaeal adaptation to higher temperatures revealed by genomic sequence of Thermoplasma volcanium.</title>
        <authorList>
            <person name="Kawashima T."/>
            <person name="Amano N."/>
            <person name="Koike H."/>
            <person name="Makino S."/>
            <person name="Higuchi S."/>
            <person name="Kawashima-Ohya Y."/>
            <person name="Watanabe K."/>
            <person name="Yamazaki M."/>
            <person name="Kanehori K."/>
            <person name="Kawamoto T."/>
            <person name="Nunoshiba T."/>
            <person name="Yamamoto Y."/>
            <person name="Aramaki H."/>
            <person name="Makino K."/>
            <person name="Suzuki M."/>
        </authorList>
    </citation>
    <scope>NUCLEOTIDE SEQUENCE [LARGE SCALE GENOMIC DNA]</scope>
    <source>
        <strain evidence="4">ATCC 51530 / DSM 4299 / JCM 9571 / NBRC 15438 / GSS1</strain>
    </source>
</reference>
<dbReference type="InterPro" id="IPR050287">
    <property type="entry name" value="MTA/SAH_deaminase"/>
</dbReference>
<organism evidence="3 4">
    <name type="scientific">Thermoplasma volcanium (strain ATCC 51530 / DSM 4299 / JCM 9571 / NBRC 15438 / GSS1)</name>
    <dbReference type="NCBI Taxonomy" id="273116"/>
    <lineage>
        <taxon>Archaea</taxon>
        <taxon>Methanobacteriati</taxon>
        <taxon>Thermoplasmatota</taxon>
        <taxon>Thermoplasmata</taxon>
        <taxon>Thermoplasmatales</taxon>
        <taxon>Thermoplasmataceae</taxon>
        <taxon>Thermoplasma</taxon>
    </lineage>
</organism>
<dbReference type="KEGG" id="tvo:TVG0503027"/>
<evidence type="ECO:0000313" key="3">
    <source>
        <dbReference type="EMBL" id="BAB59657.1"/>
    </source>
</evidence>
<dbReference type="Pfam" id="PF01979">
    <property type="entry name" value="Amidohydro_1"/>
    <property type="match status" value="1"/>
</dbReference>
<dbReference type="HOGENOM" id="CLU_012358_2_0_2"/>
<dbReference type="Gene3D" id="2.30.40.10">
    <property type="entry name" value="Urease, subunit C, domain 1"/>
    <property type="match status" value="1"/>
</dbReference>
<proteinExistence type="predicted"/>
<reference evidence="3 4" key="1">
    <citation type="journal article" date="1999" name="Proc. Jpn. Acad.">
        <title>Determination of the complete genomic DNA sequence of Thermoplasma volvanium GSS1.</title>
        <authorList>
            <person name="Kawashima T."/>
            <person name="Yamamoto Y."/>
            <person name="Aramaki H."/>
            <person name="Nunoshiba T."/>
            <person name="Kawamoto T."/>
            <person name="Watanabe K."/>
            <person name="Yamazaki M."/>
            <person name="Kanehori K."/>
            <person name="Amano N."/>
            <person name="Ohya Y."/>
            <person name="Makino K."/>
            <person name="Suzuki M."/>
        </authorList>
    </citation>
    <scope>NUCLEOTIDE SEQUENCE [LARGE SCALE GENOMIC DNA]</scope>
    <source>
        <strain evidence="4">ATCC 51530 / DSM 4299 / JCM 9571 / NBRC 15438 / GSS1</strain>
    </source>
</reference>
<dbReference type="RefSeq" id="WP_010916773.1">
    <property type="nucleotide sequence ID" value="NC_002689.2"/>
</dbReference>
<protein>
    <recommendedName>
        <fullName evidence="2">Amidohydrolase-related domain-containing protein</fullName>
    </recommendedName>
</protein>
<dbReference type="EMBL" id="BA000011">
    <property type="protein sequence ID" value="BAB59657.1"/>
    <property type="molecule type" value="Genomic_DNA"/>
</dbReference>
<dbReference type="SUPFAM" id="SSF51338">
    <property type="entry name" value="Composite domain of metallo-dependent hydrolases"/>
    <property type="match status" value="1"/>
</dbReference>
<accession>Q97BE1</accession>
<dbReference type="Proteomes" id="UP000001017">
    <property type="component" value="Chromosome"/>
</dbReference>
<sequence>MSIAISNAIIVTQNDNRDVYRGNVKIDGNKIQYVGKDEVDGDILIDGTNKVLMPGLINTHAHVGMSASKGLFDDVDLDSFLKKTFEYDSDRTSTGIFNSAKLGMYEMIGNGITAFVDLYYSEDIIAKAAEEIGIRAFLSWVTLDKELTTQIGDPVENAENFIRNHVGNKYVVPSVGVQGIYVANDDTFRRAMDLAEKYGTILHMHLSETRKEVYDAVKKLGERPIEHLHNIGILNKRVLAAHCVWATYHEVRLLSKDGVNVSWNSISNFKLGTGGIPPIPEMMRENVNVTIGTDSNGSNNSLDMFQAMKFSAISVKNYRWDASLMKAQEILDMATRNAARALQLNAGSIEVGKLADVVLLDATIPSMIPTNEANAVSNIVYSSSPQNVDTVIIDGEIKKINGKILGFHSNKFTNSEFK</sequence>
<gene>
    <name evidence="3" type="ORF">TVG0503027</name>
</gene>
<dbReference type="AlphaFoldDB" id="Q97BE1"/>
<evidence type="ECO:0000259" key="2">
    <source>
        <dbReference type="Pfam" id="PF01979"/>
    </source>
</evidence>
<dbReference type="InterPro" id="IPR011059">
    <property type="entry name" value="Metal-dep_hydrolase_composite"/>
</dbReference>
<evidence type="ECO:0000256" key="1">
    <source>
        <dbReference type="ARBA" id="ARBA00022801"/>
    </source>
</evidence>
<evidence type="ECO:0000313" key="4">
    <source>
        <dbReference type="Proteomes" id="UP000001017"/>
    </source>
</evidence>
<dbReference type="NCBIfam" id="NF004995">
    <property type="entry name" value="PRK06380.1"/>
    <property type="match status" value="1"/>
</dbReference>
<dbReference type="STRING" id="273116.gene:9381298"/>
<dbReference type="CDD" id="cd01298">
    <property type="entry name" value="ATZ_TRZ_like"/>
    <property type="match status" value="1"/>
</dbReference>
<dbReference type="Gene3D" id="3.20.20.140">
    <property type="entry name" value="Metal-dependent hydrolases"/>
    <property type="match status" value="1"/>
</dbReference>
<keyword evidence="4" id="KW-1185">Reference proteome</keyword>
<keyword evidence="1" id="KW-0378">Hydrolase</keyword>
<dbReference type="GO" id="GO:0050270">
    <property type="term" value="F:S-adenosylhomocysteine deaminase activity"/>
    <property type="evidence" value="ECO:0000314"/>
    <property type="project" value="CACAO"/>
</dbReference>
<dbReference type="PANTHER" id="PTHR43794">
    <property type="entry name" value="AMINOHYDROLASE SSNA-RELATED"/>
    <property type="match status" value="1"/>
</dbReference>
<dbReference type="PaxDb" id="273116-14324730"/>
<dbReference type="DNASU" id="1441031"/>